<dbReference type="OMA" id="FDGTEWE"/>
<feature type="region of interest" description="Disordered" evidence="2">
    <location>
        <begin position="421"/>
        <end position="500"/>
    </location>
</feature>
<dbReference type="Proteomes" id="UP000887568">
    <property type="component" value="Unplaced"/>
</dbReference>
<comment type="similarity">
    <text evidence="1">Belongs to the AVL9 family.</text>
</comment>
<dbReference type="EnsemblMetazoa" id="XM_038201352.1">
    <property type="protein sequence ID" value="XP_038057280.1"/>
    <property type="gene ID" value="LOC119728915"/>
</dbReference>
<protein>
    <recommendedName>
        <fullName evidence="3">UDENN domain-containing protein</fullName>
    </recommendedName>
</protein>
<evidence type="ECO:0000256" key="2">
    <source>
        <dbReference type="SAM" id="MobiDB-lite"/>
    </source>
</evidence>
<dbReference type="AlphaFoldDB" id="A0A914A103"/>
<feature type="compositionally biased region" description="Polar residues" evidence="2">
    <location>
        <begin position="373"/>
        <end position="391"/>
    </location>
</feature>
<evidence type="ECO:0000313" key="5">
    <source>
        <dbReference type="Proteomes" id="UP000887568"/>
    </source>
</evidence>
<feature type="compositionally biased region" description="Low complexity" evidence="2">
    <location>
        <begin position="324"/>
        <end position="335"/>
    </location>
</feature>
<accession>A0A914A103</accession>
<feature type="compositionally biased region" description="Basic and acidic residues" evidence="2">
    <location>
        <begin position="363"/>
        <end position="372"/>
    </location>
</feature>
<feature type="compositionally biased region" description="Polar residues" evidence="2">
    <location>
        <begin position="285"/>
        <end position="303"/>
    </location>
</feature>
<evidence type="ECO:0000256" key="1">
    <source>
        <dbReference type="ARBA" id="ARBA00038178"/>
    </source>
</evidence>
<dbReference type="OrthoDB" id="26278at2759"/>
<feature type="domain" description="UDENN" evidence="3">
    <location>
        <begin position="18"/>
        <end position="416"/>
    </location>
</feature>
<dbReference type="Pfam" id="PF09794">
    <property type="entry name" value="Avl9"/>
    <property type="match status" value="1"/>
</dbReference>
<reference evidence="4" key="1">
    <citation type="submission" date="2022-11" db="UniProtKB">
        <authorList>
            <consortium name="EnsemblMetazoa"/>
        </authorList>
    </citation>
    <scope>IDENTIFICATION</scope>
</reference>
<dbReference type="PANTHER" id="PTHR31017:SF1">
    <property type="entry name" value="LATE SECRETORY PATHWAY PROTEIN AVL9 HOMOLOG"/>
    <property type="match status" value="1"/>
</dbReference>
<keyword evidence="5" id="KW-1185">Reference proteome</keyword>
<feature type="compositionally biased region" description="Basic and acidic residues" evidence="2">
    <location>
        <begin position="465"/>
        <end position="478"/>
    </location>
</feature>
<feature type="compositionally biased region" description="Basic and acidic residues" evidence="2">
    <location>
        <begin position="421"/>
        <end position="430"/>
    </location>
</feature>
<sequence length="775" mass="86956">MAEISDTDGSSVPRGPILHILVIGFHHKKGCQVDFSYPPLIEGQSSSSSDIPAEWKHLPFLAVPDGAHNYLEDTIYFHLPGRDEKRNTIYGISCYRQINTEDLLSRDKEFTRGTVQKSVCVLSTLPLYGLIQAKLKLITHAYFSERDFSKTSILIELYTSLNGSLTTGQLDDSQAFLDLPLRDLILTFKHKVLVLFKLLLLERRVLFFAQPVHTLCTSLLSLVSLFPAMIEHGLVEAASYKHYRPPTPSLELNDFGIDTREYEDVKMSHVPNYRKKKRKNKDAQENTVTDEIPTSSISPSYGENPTDMETTRSRSVDSTLTRDSAIPESIASSSSVEKGDSRSTDQQDNISKMGFQETSSAEQMEKTQESARSETSNISSNSEQEDNNQTPVSAKALEEDLFAMIDQELYGPYFEGRKLSEGDLENESKIKSGTSRQGSKSRDNSNSDPNQHQSGIAKEPPQEVVLRRDTDEFEHISENDASLVRQKLAKGSPEDPEERCTQRLSGADDFVVLQNNCPSMSTLKADDFGFPLSLFGKGSLCHPYMALQQHDLLKDVNVRCFLIGASNMLFKQRRHLIDVLVEVEEGKVIVFDPELRKQLSLSTADLRFADFLIKSVSEKSEDIYLDNTGWEGGEEWIRAQFKVYVLSLLATALHQRHEKDMSDFNDHFVNAWKTTHNYRIWMSEEHPGIDFVLAGHPCQGQLSMQDMKIRLQSAMQTTDRGKKLNSALNRTSVAMVHTGKAVGGALSSAKSAVSAWISGLASEWKDDTNEHGNTK</sequence>
<feature type="compositionally biased region" description="Polar residues" evidence="2">
    <location>
        <begin position="346"/>
        <end position="362"/>
    </location>
</feature>
<dbReference type="InterPro" id="IPR037516">
    <property type="entry name" value="Tripartite_DENN"/>
</dbReference>
<dbReference type="RefSeq" id="XP_038057280.1">
    <property type="nucleotide sequence ID" value="XM_038201352.1"/>
</dbReference>
<dbReference type="PROSITE" id="PS50211">
    <property type="entry name" value="DENN"/>
    <property type="match status" value="1"/>
</dbReference>
<dbReference type="GO" id="GO:0005737">
    <property type="term" value="C:cytoplasm"/>
    <property type="evidence" value="ECO:0007669"/>
    <property type="project" value="TreeGrafter"/>
</dbReference>
<evidence type="ECO:0000313" key="4">
    <source>
        <dbReference type="EnsemblMetazoa" id="XP_038057280.1"/>
    </source>
</evidence>
<proteinExistence type="inferred from homology"/>
<evidence type="ECO:0000259" key="3">
    <source>
        <dbReference type="PROSITE" id="PS50211"/>
    </source>
</evidence>
<name>A0A914A103_PATMI</name>
<feature type="region of interest" description="Disordered" evidence="2">
    <location>
        <begin position="268"/>
        <end position="391"/>
    </location>
</feature>
<dbReference type="PANTHER" id="PTHR31017">
    <property type="entry name" value="LATE SECRETORY PATHWAY PROTEIN AVL9-RELATED"/>
    <property type="match status" value="1"/>
</dbReference>
<dbReference type="InterPro" id="IPR018307">
    <property type="entry name" value="ABL9/DENND6_dom"/>
</dbReference>
<dbReference type="InterPro" id="IPR051731">
    <property type="entry name" value="DENND11/AVL9_GEFs"/>
</dbReference>
<dbReference type="GeneID" id="119728915"/>
<organism evidence="4 5">
    <name type="scientific">Patiria miniata</name>
    <name type="common">Bat star</name>
    <name type="synonym">Asterina miniata</name>
    <dbReference type="NCBI Taxonomy" id="46514"/>
    <lineage>
        <taxon>Eukaryota</taxon>
        <taxon>Metazoa</taxon>
        <taxon>Echinodermata</taxon>
        <taxon>Eleutherozoa</taxon>
        <taxon>Asterozoa</taxon>
        <taxon>Asteroidea</taxon>
        <taxon>Valvatacea</taxon>
        <taxon>Valvatida</taxon>
        <taxon>Asterinidae</taxon>
        <taxon>Patiria</taxon>
    </lineage>
</organism>